<dbReference type="Pfam" id="PF03464">
    <property type="entry name" value="eRF1_2"/>
    <property type="match status" value="1"/>
</dbReference>
<dbReference type="Proteomes" id="UP000224634">
    <property type="component" value="Unassembled WGS sequence"/>
</dbReference>
<dbReference type="AlphaFoldDB" id="A0A2B7XE17"/>
<comment type="function">
    <text evidence="10">Component of the Dom34-Hbs1 complex, a complex that recognizes stalled ribosomes and triggers the No-Go Decay (NGD) pathway (PubMed:20890290). In the Dom34-Hbs1 complex, dom34 recognizes ribosomes stalled at the 3' end of an mRNA and engages stalled ribosomes by destabilizing mRNA in the mRNA channel. Following ribosome-binding, the Dom34-Hbs1 complex promotes the disassembly of stalled ribosomes, followed by degradation of damaged mRNAs as part of the NGD pathway.</text>
</comment>
<reference evidence="12 13" key="1">
    <citation type="submission" date="2017-10" db="EMBL/GenBank/DDBJ databases">
        <title>Comparative genomics in systemic dimorphic fungi from Ajellomycetaceae.</title>
        <authorList>
            <person name="Munoz J.F."/>
            <person name="Mcewen J.G."/>
            <person name="Clay O.K."/>
            <person name="Cuomo C.A."/>
        </authorList>
    </citation>
    <scope>NUCLEOTIDE SEQUENCE [LARGE SCALE GENOMIC DNA]</scope>
    <source>
        <strain evidence="12 13">UAMH7299</strain>
    </source>
</reference>
<dbReference type="SUPFAM" id="SSF55315">
    <property type="entry name" value="L30e-like"/>
    <property type="match status" value="1"/>
</dbReference>
<name>A0A2B7XE17_POLH7</name>
<dbReference type="Gene3D" id="2.30.30.870">
    <property type="entry name" value="Pelota, domain A"/>
    <property type="match status" value="1"/>
</dbReference>
<organism evidence="12 13">
    <name type="scientific">Polytolypa hystricis (strain UAMH7299)</name>
    <dbReference type="NCBI Taxonomy" id="1447883"/>
    <lineage>
        <taxon>Eukaryota</taxon>
        <taxon>Fungi</taxon>
        <taxon>Dikarya</taxon>
        <taxon>Ascomycota</taxon>
        <taxon>Pezizomycotina</taxon>
        <taxon>Eurotiomycetes</taxon>
        <taxon>Eurotiomycetidae</taxon>
        <taxon>Onygenales</taxon>
        <taxon>Onygenales incertae sedis</taxon>
        <taxon>Polytolypa</taxon>
    </lineage>
</organism>
<comment type="cofactor">
    <cofactor evidence="1 10">
        <name>a divalent metal cation</name>
        <dbReference type="ChEBI" id="CHEBI:60240"/>
    </cofactor>
</comment>
<comment type="subcellular location">
    <subcellularLocation>
        <location evidence="2 10">Cytoplasm</location>
    </subcellularLocation>
</comment>
<evidence type="ECO:0000256" key="9">
    <source>
        <dbReference type="ARBA" id="ARBA00023306"/>
    </source>
</evidence>
<evidence type="ECO:0000256" key="2">
    <source>
        <dbReference type="ARBA" id="ARBA00004496"/>
    </source>
</evidence>
<evidence type="ECO:0000256" key="5">
    <source>
        <dbReference type="ARBA" id="ARBA00022618"/>
    </source>
</evidence>
<sequence>MRLIKKSIERDGSGSVTLYPEEPEDMWHAYNLIRPHDLLKASAIRRVTTTGVTGTTSSSRVHLTLQIRVKSLDFDPQSSELHVSGQIVTETPHTKVGQHHTLDLELQRNFTLIKGAGDESGGWDSVAQEMLKDAVDESGTRRAEAVAVVMQEGLAHICFIGQFQTILKQKVQTNIPRKRQGGVDHDKGLTKFYQLTLDTLLRQMEFNTSSTSSSTSSSNDPSARPILLASPGFTAAGFQSHIQSVASTSQPALKPLLKNIVVVHSSSGHMHSLAEVLQSPSVKTLLSNTKYARETALMDMFYTHLRNETNKATYGPGEVESAVDQGAVGRGGGVLIISNRLFRAQDVRERHRWVSLVDRVRDVEGGEVRVLSSDHESGRRLDGLGGVAAILTFPIIEGEGSEEDEPEV</sequence>
<protein>
    <recommendedName>
        <fullName evidence="10">Protein DOM34 homolog</fullName>
    </recommendedName>
</protein>
<dbReference type="GO" id="GO:0032790">
    <property type="term" value="P:ribosome disassembly"/>
    <property type="evidence" value="ECO:0007669"/>
    <property type="project" value="TreeGrafter"/>
</dbReference>
<dbReference type="STRING" id="1447883.A0A2B7XE17"/>
<dbReference type="NCBIfam" id="TIGR00111">
    <property type="entry name" value="pelota"/>
    <property type="match status" value="1"/>
</dbReference>
<dbReference type="PANTHER" id="PTHR10853:SF0">
    <property type="entry name" value="PROTEIN PELOTA HOMOLOG"/>
    <property type="match status" value="1"/>
</dbReference>
<evidence type="ECO:0000313" key="13">
    <source>
        <dbReference type="Proteomes" id="UP000224634"/>
    </source>
</evidence>
<evidence type="ECO:0000256" key="3">
    <source>
        <dbReference type="ARBA" id="ARBA00009504"/>
    </source>
</evidence>
<keyword evidence="9" id="KW-0131">Cell cycle</keyword>
<comment type="similarity">
    <text evidence="3 10">Belongs to the eukaryotic release factor 1 family. Pelota subfamily.</text>
</comment>
<keyword evidence="13" id="KW-1185">Reference proteome</keyword>
<dbReference type="FunFam" id="3.30.1330.30:FF:000008">
    <property type="entry name" value="Protein pelota homolog"/>
    <property type="match status" value="1"/>
</dbReference>
<keyword evidence="4 10" id="KW-0963">Cytoplasm</keyword>
<dbReference type="GO" id="GO:0070481">
    <property type="term" value="P:nuclear-transcribed mRNA catabolic process, non-stop decay"/>
    <property type="evidence" value="ECO:0007669"/>
    <property type="project" value="InterPro"/>
</dbReference>
<dbReference type="Gene3D" id="3.30.420.60">
    <property type="entry name" value="eRF1 domain 2"/>
    <property type="match status" value="1"/>
</dbReference>
<dbReference type="PANTHER" id="PTHR10853">
    <property type="entry name" value="PELOTA"/>
    <property type="match status" value="1"/>
</dbReference>
<evidence type="ECO:0000256" key="8">
    <source>
        <dbReference type="ARBA" id="ARBA00023254"/>
    </source>
</evidence>
<dbReference type="GO" id="GO:0051321">
    <property type="term" value="P:meiotic cell cycle"/>
    <property type="evidence" value="ECO:0007669"/>
    <property type="project" value="UniProtKB-KW"/>
</dbReference>
<dbReference type="InterPro" id="IPR058547">
    <property type="entry name" value="Pelota_N"/>
</dbReference>
<evidence type="ECO:0000313" key="12">
    <source>
        <dbReference type="EMBL" id="PGH07376.1"/>
    </source>
</evidence>
<dbReference type="InterPro" id="IPR042226">
    <property type="entry name" value="eFR1_2_sf"/>
</dbReference>
<dbReference type="GO" id="GO:0051301">
    <property type="term" value="P:cell division"/>
    <property type="evidence" value="ECO:0007669"/>
    <property type="project" value="UniProtKB-KW"/>
</dbReference>
<dbReference type="InterPro" id="IPR004405">
    <property type="entry name" value="TF_pelota"/>
</dbReference>
<evidence type="ECO:0000256" key="6">
    <source>
        <dbReference type="ARBA" id="ARBA00022723"/>
    </source>
</evidence>
<dbReference type="Gene3D" id="3.30.1330.30">
    <property type="match status" value="1"/>
</dbReference>
<evidence type="ECO:0000256" key="4">
    <source>
        <dbReference type="ARBA" id="ARBA00022490"/>
    </source>
</evidence>
<comment type="caution">
    <text evidence="12">The sequence shown here is derived from an EMBL/GenBank/DDBJ whole genome shotgun (WGS) entry which is preliminary data.</text>
</comment>
<keyword evidence="5" id="KW-0132">Cell division</keyword>
<dbReference type="InterPro" id="IPR005140">
    <property type="entry name" value="eRF1_Pelota-like_N"/>
</dbReference>
<feature type="domain" description="eRF1/Pelota-like N-terminal" evidence="11">
    <location>
        <begin position="1"/>
        <end position="136"/>
    </location>
</feature>
<proteinExistence type="inferred from homology"/>
<dbReference type="InterPro" id="IPR005142">
    <property type="entry name" value="eRF1_3"/>
</dbReference>
<dbReference type="GO" id="GO:0005737">
    <property type="term" value="C:cytoplasm"/>
    <property type="evidence" value="ECO:0007669"/>
    <property type="project" value="UniProtKB-SubCell"/>
</dbReference>
<gene>
    <name evidence="12" type="ORF">AJ80_08017</name>
</gene>
<dbReference type="InterPro" id="IPR029064">
    <property type="entry name" value="Ribosomal_eL30-like_sf"/>
</dbReference>
<dbReference type="FunFam" id="2.30.30.870:FF:000001">
    <property type="entry name" value="Protein pelota homolog"/>
    <property type="match status" value="1"/>
</dbReference>
<dbReference type="InterPro" id="IPR038069">
    <property type="entry name" value="Pelota/DOM34_N"/>
</dbReference>
<dbReference type="GO" id="GO:0071025">
    <property type="term" value="P:RNA surveillance"/>
    <property type="evidence" value="ECO:0007669"/>
    <property type="project" value="InterPro"/>
</dbReference>
<dbReference type="EMBL" id="PDNA01000169">
    <property type="protein sequence ID" value="PGH07376.1"/>
    <property type="molecule type" value="Genomic_DNA"/>
</dbReference>
<evidence type="ECO:0000256" key="7">
    <source>
        <dbReference type="ARBA" id="ARBA00022776"/>
    </source>
</evidence>
<dbReference type="GO" id="GO:0070966">
    <property type="term" value="P:nuclear-transcribed mRNA catabolic process, no-go decay"/>
    <property type="evidence" value="ECO:0007669"/>
    <property type="project" value="InterPro"/>
</dbReference>
<dbReference type="Pfam" id="PF03465">
    <property type="entry name" value="eRF1_3"/>
    <property type="match status" value="1"/>
</dbReference>
<dbReference type="InterPro" id="IPR005141">
    <property type="entry name" value="eRF1_2"/>
</dbReference>
<dbReference type="GO" id="GO:0006412">
    <property type="term" value="P:translation"/>
    <property type="evidence" value="ECO:0007669"/>
    <property type="project" value="UniProtKB-ARBA"/>
</dbReference>
<dbReference type="SUPFAM" id="SSF159065">
    <property type="entry name" value="Dom34/Pelota N-terminal domain-like"/>
    <property type="match status" value="1"/>
</dbReference>
<dbReference type="Pfam" id="PF26356">
    <property type="entry name" value="Pelota_N"/>
    <property type="match status" value="1"/>
</dbReference>
<keyword evidence="8" id="KW-0469">Meiosis</keyword>
<dbReference type="GO" id="GO:0046872">
    <property type="term" value="F:metal ion binding"/>
    <property type="evidence" value="ECO:0007669"/>
    <property type="project" value="UniProtKB-KW"/>
</dbReference>
<evidence type="ECO:0000256" key="1">
    <source>
        <dbReference type="ARBA" id="ARBA00001968"/>
    </source>
</evidence>
<dbReference type="SMART" id="SM01194">
    <property type="entry name" value="eRF1_1"/>
    <property type="match status" value="1"/>
</dbReference>
<dbReference type="SUPFAM" id="SSF53137">
    <property type="entry name" value="Translational machinery components"/>
    <property type="match status" value="1"/>
</dbReference>
<dbReference type="OrthoDB" id="10249111at2759"/>
<evidence type="ECO:0000256" key="10">
    <source>
        <dbReference type="RuleBase" id="RU362019"/>
    </source>
</evidence>
<keyword evidence="7" id="KW-0498">Mitosis</keyword>
<evidence type="ECO:0000259" key="11">
    <source>
        <dbReference type="SMART" id="SM01194"/>
    </source>
</evidence>
<keyword evidence="6 10" id="KW-0479">Metal-binding</keyword>
<dbReference type="GO" id="GO:1990533">
    <property type="term" value="C:Dom34-Hbs1 complex"/>
    <property type="evidence" value="ECO:0007669"/>
    <property type="project" value="UniProtKB-ARBA"/>
</dbReference>
<dbReference type="GO" id="GO:0070651">
    <property type="term" value="P:nonfunctional rRNA decay"/>
    <property type="evidence" value="ECO:0007669"/>
    <property type="project" value="TreeGrafter"/>
</dbReference>
<dbReference type="FunFam" id="3.30.420.60:FF:000004">
    <property type="entry name" value="Protein DOM34 homolog"/>
    <property type="match status" value="1"/>
</dbReference>
<accession>A0A2B7XE17</accession>